<dbReference type="InterPro" id="IPR024072">
    <property type="entry name" value="DHFR-like_dom_sf"/>
</dbReference>
<comment type="catalytic activity">
    <reaction evidence="7">
        <text>(6S)-5,6,7,8-tetrahydrofolate + NADP(+) = 7,8-dihydrofolate + NADPH + H(+)</text>
        <dbReference type="Rhea" id="RHEA:15009"/>
        <dbReference type="ChEBI" id="CHEBI:15378"/>
        <dbReference type="ChEBI" id="CHEBI:57451"/>
        <dbReference type="ChEBI" id="CHEBI:57453"/>
        <dbReference type="ChEBI" id="CHEBI:57783"/>
        <dbReference type="ChEBI" id="CHEBI:58349"/>
        <dbReference type="EC" id="1.5.1.3"/>
    </reaction>
</comment>
<name>A0A1F7I982_9BACT</name>
<comment type="pathway">
    <text evidence="1 7">Cofactor biosynthesis; tetrahydrofolate biosynthesis; 5,6,7,8-tetrahydrofolate from 7,8-dihydrofolate: step 1/1.</text>
</comment>
<feature type="domain" description="DHFR" evidence="9">
    <location>
        <begin position="5"/>
        <end position="173"/>
    </location>
</feature>
<dbReference type="Pfam" id="PF00186">
    <property type="entry name" value="DHFR_1"/>
    <property type="match status" value="1"/>
</dbReference>
<accession>A0A1F7I982</accession>
<dbReference type="EMBL" id="MGAG01000034">
    <property type="protein sequence ID" value="OGK39927.1"/>
    <property type="molecule type" value="Genomic_DNA"/>
</dbReference>
<dbReference type="InterPro" id="IPR001796">
    <property type="entry name" value="DHFR_dom"/>
</dbReference>
<comment type="similarity">
    <text evidence="2 7 8">Belongs to the dihydrofolate reductase family.</text>
</comment>
<keyword evidence="4 7" id="KW-0554">One-carbon metabolism</keyword>
<dbReference type="AlphaFoldDB" id="A0A1F7I982"/>
<keyword evidence="6 7" id="KW-0560">Oxidoreductase</keyword>
<dbReference type="GO" id="GO:0046452">
    <property type="term" value="P:dihydrofolate metabolic process"/>
    <property type="evidence" value="ECO:0007669"/>
    <property type="project" value="TreeGrafter"/>
</dbReference>
<dbReference type="PIRSF" id="PIRSF000194">
    <property type="entry name" value="DHFR"/>
    <property type="match status" value="1"/>
</dbReference>
<organism evidence="10 11">
    <name type="scientific">Candidatus Roizmanbacteria bacterium RIFCSPLOWO2_01_FULL_37_12</name>
    <dbReference type="NCBI Taxonomy" id="1802056"/>
    <lineage>
        <taxon>Bacteria</taxon>
        <taxon>Candidatus Roizmaniibacteriota</taxon>
    </lineage>
</organism>
<dbReference type="SUPFAM" id="SSF53597">
    <property type="entry name" value="Dihydrofolate reductase-like"/>
    <property type="match status" value="1"/>
</dbReference>
<dbReference type="Proteomes" id="UP000177698">
    <property type="component" value="Unassembled WGS sequence"/>
</dbReference>
<dbReference type="InterPro" id="IPR012259">
    <property type="entry name" value="DHFR"/>
</dbReference>
<gene>
    <name evidence="10" type="ORF">A2954_06735</name>
</gene>
<dbReference type="GO" id="GO:0050661">
    <property type="term" value="F:NADP binding"/>
    <property type="evidence" value="ECO:0007669"/>
    <property type="project" value="InterPro"/>
</dbReference>
<evidence type="ECO:0000313" key="10">
    <source>
        <dbReference type="EMBL" id="OGK39927.1"/>
    </source>
</evidence>
<dbReference type="Gene3D" id="3.40.430.10">
    <property type="entry name" value="Dihydrofolate Reductase, subunit A"/>
    <property type="match status" value="1"/>
</dbReference>
<protein>
    <recommendedName>
        <fullName evidence="3 7">Dihydrofolate reductase</fullName>
        <ecNumber evidence="3 7">1.5.1.3</ecNumber>
    </recommendedName>
</protein>
<dbReference type="PRINTS" id="PR00070">
    <property type="entry name" value="DHFR"/>
</dbReference>
<evidence type="ECO:0000256" key="8">
    <source>
        <dbReference type="RuleBase" id="RU004474"/>
    </source>
</evidence>
<evidence type="ECO:0000256" key="2">
    <source>
        <dbReference type="ARBA" id="ARBA00009539"/>
    </source>
</evidence>
<evidence type="ECO:0000313" key="11">
    <source>
        <dbReference type="Proteomes" id="UP000177698"/>
    </source>
</evidence>
<evidence type="ECO:0000256" key="5">
    <source>
        <dbReference type="ARBA" id="ARBA00022857"/>
    </source>
</evidence>
<comment type="caution">
    <text evidence="10">The sequence shown here is derived from an EMBL/GenBank/DDBJ whole genome shotgun (WGS) entry which is preliminary data.</text>
</comment>
<evidence type="ECO:0000256" key="7">
    <source>
        <dbReference type="PIRNR" id="PIRNR000194"/>
    </source>
</evidence>
<dbReference type="PROSITE" id="PS00075">
    <property type="entry name" value="DHFR_1"/>
    <property type="match status" value="1"/>
</dbReference>
<evidence type="ECO:0000259" key="9">
    <source>
        <dbReference type="PROSITE" id="PS51330"/>
    </source>
</evidence>
<proteinExistence type="inferred from homology"/>
<evidence type="ECO:0000256" key="3">
    <source>
        <dbReference type="ARBA" id="ARBA00012856"/>
    </source>
</evidence>
<dbReference type="CDD" id="cd00209">
    <property type="entry name" value="DHFR"/>
    <property type="match status" value="1"/>
</dbReference>
<reference evidence="10 11" key="1">
    <citation type="journal article" date="2016" name="Nat. Commun.">
        <title>Thousands of microbial genomes shed light on interconnected biogeochemical processes in an aquifer system.</title>
        <authorList>
            <person name="Anantharaman K."/>
            <person name="Brown C.T."/>
            <person name="Hug L.A."/>
            <person name="Sharon I."/>
            <person name="Castelle C.J."/>
            <person name="Probst A.J."/>
            <person name="Thomas B.C."/>
            <person name="Singh A."/>
            <person name="Wilkins M.J."/>
            <person name="Karaoz U."/>
            <person name="Brodie E.L."/>
            <person name="Williams K.H."/>
            <person name="Hubbard S.S."/>
            <person name="Banfield J.F."/>
        </authorList>
    </citation>
    <scope>NUCLEOTIDE SEQUENCE [LARGE SCALE GENOMIC DNA]</scope>
</reference>
<evidence type="ECO:0000256" key="6">
    <source>
        <dbReference type="ARBA" id="ARBA00023002"/>
    </source>
</evidence>
<evidence type="ECO:0000256" key="1">
    <source>
        <dbReference type="ARBA" id="ARBA00004903"/>
    </source>
</evidence>
<dbReference type="STRING" id="1802056.A2954_06735"/>
<dbReference type="GO" id="GO:0006730">
    <property type="term" value="P:one-carbon metabolic process"/>
    <property type="evidence" value="ECO:0007669"/>
    <property type="project" value="UniProtKB-KW"/>
</dbReference>
<dbReference type="GO" id="GO:0004146">
    <property type="term" value="F:dihydrofolate reductase activity"/>
    <property type="evidence" value="ECO:0007669"/>
    <property type="project" value="UniProtKB-EC"/>
</dbReference>
<keyword evidence="5 7" id="KW-0521">NADP</keyword>
<dbReference type="GO" id="GO:0046655">
    <property type="term" value="P:folic acid metabolic process"/>
    <property type="evidence" value="ECO:0007669"/>
    <property type="project" value="TreeGrafter"/>
</dbReference>
<sequence>MNKPKISIVVAVSENRVIGNKGKLPWHILEDMKRFKELTTGNIVIMGRKTYESIPEKYRPLPNRINIVITRNKDYSEKKIIICNSIQASINEAKKFNKEIFIIGGAQIFQQGIKYANKLYLTIVKGNFEGDAFFPDYSEFKKVVAKKESRDDNYQYTFLDLGRTVKKVRHKGS</sequence>
<dbReference type="PANTHER" id="PTHR48069">
    <property type="entry name" value="DIHYDROFOLATE REDUCTASE"/>
    <property type="match status" value="1"/>
</dbReference>
<dbReference type="GO" id="GO:0046654">
    <property type="term" value="P:tetrahydrofolate biosynthetic process"/>
    <property type="evidence" value="ECO:0007669"/>
    <property type="project" value="UniProtKB-UniPathway"/>
</dbReference>
<dbReference type="InterPro" id="IPR017925">
    <property type="entry name" value="DHFR_CS"/>
</dbReference>
<comment type="function">
    <text evidence="7">Key enzyme in folate metabolism. Catalyzes an essential reaction for de novo glycine and purine synthesis, and for DNA precursor synthesis.</text>
</comment>
<dbReference type="PROSITE" id="PS51330">
    <property type="entry name" value="DHFR_2"/>
    <property type="match status" value="1"/>
</dbReference>
<dbReference type="EC" id="1.5.1.3" evidence="3 7"/>
<dbReference type="PANTHER" id="PTHR48069:SF3">
    <property type="entry name" value="DIHYDROFOLATE REDUCTASE"/>
    <property type="match status" value="1"/>
</dbReference>
<evidence type="ECO:0000256" key="4">
    <source>
        <dbReference type="ARBA" id="ARBA00022563"/>
    </source>
</evidence>
<dbReference type="UniPathway" id="UPA00077">
    <property type="reaction ID" value="UER00158"/>
</dbReference>